<dbReference type="InParanoid" id="A2G046"/>
<dbReference type="RefSeq" id="XP_001302399.1">
    <property type="nucleotide sequence ID" value="XM_001302398.1"/>
</dbReference>
<sequence length="228" mass="26346">MMFMDDVDIKARRQKQAAYKAELDAQINAKNHVAATPPPKERVTNSNQNHANINYGFQNKPSVDNTPVYIAPIQVSKPNVFQENLTSQIKTIFSNQNTRTFISPLSSPIQYFTFQDKQLTEDFSFQFRPIQPKFVPQDPKVDKIRPIQTDVIRMVKMSINEVNIPQPLINYQAIEEKSHTYTPRCGFTLRGSNFEFQSNKQTPQDTSPRESEEDEADQHVFPNDLPYF</sequence>
<keyword evidence="3" id="KW-1185">Reference proteome</keyword>
<protein>
    <submittedName>
        <fullName evidence="2">Uncharacterized protein</fullName>
    </submittedName>
</protein>
<evidence type="ECO:0000256" key="1">
    <source>
        <dbReference type="SAM" id="MobiDB-lite"/>
    </source>
</evidence>
<dbReference type="VEuPathDB" id="TrichDB:TVAGG3_0769670"/>
<reference evidence="2" key="2">
    <citation type="journal article" date="2007" name="Science">
        <title>Draft genome sequence of the sexually transmitted pathogen Trichomonas vaginalis.</title>
        <authorList>
            <person name="Carlton J.M."/>
            <person name="Hirt R.P."/>
            <person name="Silva J.C."/>
            <person name="Delcher A.L."/>
            <person name="Schatz M."/>
            <person name="Zhao Q."/>
            <person name="Wortman J.R."/>
            <person name="Bidwell S.L."/>
            <person name="Alsmark U.C.M."/>
            <person name="Besteiro S."/>
            <person name="Sicheritz-Ponten T."/>
            <person name="Noel C.J."/>
            <person name="Dacks J.B."/>
            <person name="Foster P.G."/>
            <person name="Simillion C."/>
            <person name="Van de Peer Y."/>
            <person name="Miranda-Saavedra D."/>
            <person name="Barton G.J."/>
            <person name="Westrop G.D."/>
            <person name="Mueller S."/>
            <person name="Dessi D."/>
            <person name="Fiori P.L."/>
            <person name="Ren Q."/>
            <person name="Paulsen I."/>
            <person name="Zhang H."/>
            <person name="Bastida-Corcuera F.D."/>
            <person name="Simoes-Barbosa A."/>
            <person name="Brown M.T."/>
            <person name="Hayes R.D."/>
            <person name="Mukherjee M."/>
            <person name="Okumura C.Y."/>
            <person name="Schneider R."/>
            <person name="Smith A.J."/>
            <person name="Vanacova S."/>
            <person name="Villalvazo M."/>
            <person name="Haas B.J."/>
            <person name="Pertea M."/>
            <person name="Feldblyum T.V."/>
            <person name="Utterback T.R."/>
            <person name="Shu C.L."/>
            <person name="Osoegawa K."/>
            <person name="de Jong P.J."/>
            <person name="Hrdy I."/>
            <person name="Horvathova L."/>
            <person name="Zubacova Z."/>
            <person name="Dolezal P."/>
            <person name="Malik S.B."/>
            <person name="Logsdon J.M. Jr."/>
            <person name="Henze K."/>
            <person name="Gupta A."/>
            <person name="Wang C.C."/>
            <person name="Dunne R.L."/>
            <person name="Upcroft J.A."/>
            <person name="Upcroft P."/>
            <person name="White O."/>
            <person name="Salzberg S.L."/>
            <person name="Tang P."/>
            <person name="Chiu C.-H."/>
            <person name="Lee Y.-S."/>
            <person name="Embley T.M."/>
            <person name="Coombs G.H."/>
            <person name="Mottram J.C."/>
            <person name="Tachezy J."/>
            <person name="Fraser-Liggett C.M."/>
            <person name="Johnson P.J."/>
        </authorList>
    </citation>
    <scope>NUCLEOTIDE SEQUENCE [LARGE SCALE GENOMIC DNA]</scope>
    <source>
        <strain evidence="2">G3</strain>
    </source>
</reference>
<dbReference type="Proteomes" id="UP000001542">
    <property type="component" value="Unassembled WGS sequence"/>
</dbReference>
<feature type="compositionally biased region" description="Polar residues" evidence="1">
    <location>
        <begin position="197"/>
        <end position="206"/>
    </location>
</feature>
<proteinExistence type="predicted"/>
<reference evidence="2" key="1">
    <citation type="submission" date="2006-10" db="EMBL/GenBank/DDBJ databases">
        <authorList>
            <person name="Amadeo P."/>
            <person name="Zhao Q."/>
            <person name="Wortman J."/>
            <person name="Fraser-Liggett C."/>
            <person name="Carlton J."/>
        </authorList>
    </citation>
    <scope>NUCLEOTIDE SEQUENCE</scope>
    <source>
        <strain evidence="2">G3</strain>
    </source>
</reference>
<gene>
    <name evidence="2" type="ORF">TVAG_023820</name>
</gene>
<accession>A2G046</accession>
<dbReference type="AlphaFoldDB" id="A2G046"/>
<dbReference type="VEuPathDB" id="TrichDB:TVAG_023820"/>
<name>A2G046_TRIV3</name>
<dbReference type="KEGG" id="tva:4747143"/>
<evidence type="ECO:0000313" key="3">
    <source>
        <dbReference type="Proteomes" id="UP000001542"/>
    </source>
</evidence>
<evidence type="ECO:0000313" key="2">
    <source>
        <dbReference type="EMBL" id="EAX89469.1"/>
    </source>
</evidence>
<organism evidence="2 3">
    <name type="scientific">Trichomonas vaginalis (strain ATCC PRA-98 / G3)</name>
    <dbReference type="NCBI Taxonomy" id="412133"/>
    <lineage>
        <taxon>Eukaryota</taxon>
        <taxon>Metamonada</taxon>
        <taxon>Parabasalia</taxon>
        <taxon>Trichomonadida</taxon>
        <taxon>Trichomonadidae</taxon>
        <taxon>Trichomonas</taxon>
    </lineage>
</organism>
<feature type="region of interest" description="Disordered" evidence="1">
    <location>
        <begin position="197"/>
        <end position="228"/>
    </location>
</feature>
<dbReference type="EMBL" id="DS114197">
    <property type="protein sequence ID" value="EAX89469.1"/>
    <property type="molecule type" value="Genomic_DNA"/>
</dbReference>